<protein>
    <recommendedName>
        <fullName evidence="4">Outer membrane protein assembly factor BamE</fullName>
    </recommendedName>
</protein>
<dbReference type="GO" id="GO:0030674">
    <property type="term" value="F:protein-macromolecule adaptor activity"/>
    <property type="evidence" value="ECO:0007669"/>
    <property type="project" value="TreeGrafter"/>
</dbReference>
<dbReference type="InterPro" id="IPR007450">
    <property type="entry name" value="BamE_dom"/>
</dbReference>
<dbReference type="InterPro" id="IPR037873">
    <property type="entry name" value="BamE-like"/>
</dbReference>
<keyword evidence="4" id="KW-0564">Palmitate</keyword>
<keyword evidence="4" id="KW-0449">Lipoprotein</keyword>
<evidence type="ECO:0000313" key="7">
    <source>
        <dbReference type="EMBL" id="RUO77186.1"/>
    </source>
</evidence>
<dbReference type="PROSITE" id="PS51257">
    <property type="entry name" value="PROKAR_LIPOPROTEIN"/>
    <property type="match status" value="1"/>
</dbReference>
<reference evidence="7 8" key="1">
    <citation type="journal article" date="2011" name="Front. Microbiol.">
        <title>Genomic signatures of strain selection and enhancement in Bacillus atrophaeus var. globigii, a historical biowarfare simulant.</title>
        <authorList>
            <person name="Gibbons H.S."/>
            <person name="Broomall S.M."/>
            <person name="McNew L.A."/>
            <person name="Daligault H."/>
            <person name="Chapman C."/>
            <person name="Bruce D."/>
            <person name="Karavis M."/>
            <person name="Krepps M."/>
            <person name="McGregor P.A."/>
            <person name="Hong C."/>
            <person name="Park K.H."/>
            <person name="Akmal A."/>
            <person name="Feldman A."/>
            <person name="Lin J.S."/>
            <person name="Chang W.E."/>
            <person name="Higgs B.W."/>
            <person name="Demirev P."/>
            <person name="Lindquist J."/>
            <person name="Liem A."/>
            <person name="Fochler E."/>
            <person name="Read T.D."/>
            <person name="Tapia R."/>
            <person name="Johnson S."/>
            <person name="Bishop-Lilly K.A."/>
            <person name="Detter C."/>
            <person name="Han C."/>
            <person name="Sozhamannan S."/>
            <person name="Rosenzweig C.N."/>
            <person name="Skowronski E.W."/>
        </authorList>
    </citation>
    <scope>NUCLEOTIDE SEQUENCE [LARGE SCALE GENOMIC DNA]</scope>
    <source>
        <strain evidence="7 8">CL-SP19</strain>
    </source>
</reference>
<comment type="similarity">
    <text evidence="4">Belongs to the BamE family.</text>
</comment>
<evidence type="ECO:0000259" key="6">
    <source>
        <dbReference type="Pfam" id="PF04355"/>
    </source>
</evidence>
<gene>
    <name evidence="4" type="primary">bamE</name>
    <name evidence="7" type="ORF">CWI81_01435</name>
</gene>
<dbReference type="GO" id="GO:1990063">
    <property type="term" value="C:Bam protein complex"/>
    <property type="evidence" value="ECO:0007669"/>
    <property type="project" value="TreeGrafter"/>
</dbReference>
<comment type="caution">
    <text evidence="7">The sequence shown here is derived from an EMBL/GenBank/DDBJ whole genome shotgun (WGS) entry which is preliminary data.</text>
</comment>
<dbReference type="AlphaFoldDB" id="A0A432ZGT7"/>
<feature type="signal peptide" evidence="5">
    <location>
        <begin position="1"/>
        <end position="24"/>
    </location>
</feature>
<dbReference type="OrthoDB" id="9808250at2"/>
<dbReference type="Gene3D" id="3.30.1450.10">
    <property type="match status" value="1"/>
</dbReference>
<dbReference type="GO" id="GO:0051205">
    <property type="term" value="P:protein insertion into membrane"/>
    <property type="evidence" value="ECO:0007669"/>
    <property type="project" value="UniProtKB-UniRule"/>
</dbReference>
<keyword evidence="1 4" id="KW-0732">Signal</keyword>
<evidence type="ECO:0000256" key="3">
    <source>
        <dbReference type="ARBA" id="ARBA00023237"/>
    </source>
</evidence>
<evidence type="ECO:0000256" key="2">
    <source>
        <dbReference type="ARBA" id="ARBA00023136"/>
    </source>
</evidence>
<dbReference type="PANTHER" id="PTHR37482:SF1">
    <property type="entry name" value="OUTER MEMBRANE PROTEIN ASSEMBLY FACTOR BAME"/>
    <property type="match status" value="1"/>
</dbReference>
<comment type="subcellular location">
    <subcellularLocation>
        <location evidence="4">Cell outer membrane</location>
        <topology evidence="4">Lipid-anchor</topology>
    </subcellularLocation>
</comment>
<comment type="function">
    <text evidence="4">Part of the outer membrane protein assembly complex, which is involved in assembly and insertion of beta-barrel proteins into the outer membrane.</text>
</comment>
<comment type="subunit">
    <text evidence="4">Part of the Bam complex.</text>
</comment>
<feature type="domain" description="Outer membrane protein assembly factor BamE" evidence="6">
    <location>
        <begin position="36"/>
        <end position="103"/>
    </location>
</feature>
<dbReference type="GO" id="GO:0043165">
    <property type="term" value="P:Gram-negative-bacterium-type cell outer membrane assembly"/>
    <property type="evidence" value="ECO:0007669"/>
    <property type="project" value="UniProtKB-UniRule"/>
</dbReference>
<keyword evidence="3 4" id="KW-0998">Cell outer membrane</keyword>
<proteinExistence type="inferred from homology"/>
<evidence type="ECO:0000256" key="4">
    <source>
        <dbReference type="HAMAP-Rule" id="MF_00925"/>
    </source>
</evidence>
<dbReference type="NCBIfam" id="NF008585">
    <property type="entry name" value="PRK11548.1"/>
    <property type="match status" value="1"/>
</dbReference>
<evidence type="ECO:0000256" key="1">
    <source>
        <dbReference type="ARBA" id="ARBA00022729"/>
    </source>
</evidence>
<name>A0A432ZGT7_9GAMM</name>
<dbReference type="InterPro" id="IPR026592">
    <property type="entry name" value="BamE"/>
</dbReference>
<dbReference type="Proteomes" id="UP000287908">
    <property type="component" value="Unassembled WGS sequence"/>
</dbReference>
<sequence length="120" mass="13849">MKHRLLKVSAIATLILGLSSCSTLNDLVYRIDIPQGNYLEQRDVEKLRVGMTQEQVAFILGRPVAENAFDNDRWTYVYEMNPNHGDIYRRELTLDFNQGVLVDMFGDFEKSEDFDTPLDS</sequence>
<dbReference type="PANTHER" id="PTHR37482">
    <property type="entry name" value="OUTER MEMBRANE PROTEIN ASSEMBLY FACTOR BAME"/>
    <property type="match status" value="1"/>
</dbReference>
<evidence type="ECO:0000313" key="8">
    <source>
        <dbReference type="Proteomes" id="UP000287908"/>
    </source>
</evidence>
<keyword evidence="8" id="KW-1185">Reference proteome</keyword>
<dbReference type="RefSeq" id="WP_126783455.1">
    <property type="nucleotide sequence ID" value="NZ_PIQF01000001.1"/>
</dbReference>
<dbReference type="HAMAP" id="MF_00925">
    <property type="entry name" value="OM_assembly_BamE"/>
    <property type="match status" value="1"/>
</dbReference>
<dbReference type="EMBL" id="PIQF01000001">
    <property type="protein sequence ID" value="RUO77186.1"/>
    <property type="molecule type" value="Genomic_DNA"/>
</dbReference>
<evidence type="ECO:0000256" key="5">
    <source>
        <dbReference type="SAM" id="SignalP"/>
    </source>
</evidence>
<feature type="chain" id="PRO_5019595087" description="Outer membrane protein assembly factor BamE" evidence="5">
    <location>
        <begin position="25"/>
        <end position="120"/>
    </location>
</feature>
<accession>A0A432ZGT7</accession>
<organism evidence="7 8">
    <name type="scientific">Idiomarina seosinensis</name>
    <dbReference type="NCBI Taxonomy" id="281739"/>
    <lineage>
        <taxon>Bacteria</taxon>
        <taxon>Pseudomonadati</taxon>
        <taxon>Pseudomonadota</taxon>
        <taxon>Gammaproteobacteria</taxon>
        <taxon>Alteromonadales</taxon>
        <taxon>Idiomarinaceae</taxon>
        <taxon>Idiomarina</taxon>
    </lineage>
</organism>
<keyword evidence="2 4" id="KW-0472">Membrane</keyword>
<dbReference type="Pfam" id="PF04355">
    <property type="entry name" value="BamE"/>
    <property type="match status" value="1"/>
</dbReference>